<dbReference type="EMBL" id="NBIV01000128">
    <property type="protein sequence ID" value="PXF43341.1"/>
    <property type="molecule type" value="Genomic_DNA"/>
</dbReference>
<reference evidence="1 2" key="1">
    <citation type="journal article" date="2018" name="Mol. Biol. Evol.">
        <title>Analysis of the draft genome of the red seaweed Gracilariopsis chorda provides insights into genome size evolution in Rhodophyta.</title>
        <authorList>
            <person name="Lee J."/>
            <person name="Yang E.C."/>
            <person name="Graf L."/>
            <person name="Yang J.H."/>
            <person name="Qiu H."/>
            <person name="Zel Zion U."/>
            <person name="Chan C.X."/>
            <person name="Stephens T.G."/>
            <person name="Weber A.P.M."/>
            <person name="Boo G.H."/>
            <person name="Boo S.M."/>
            <person name="Kim K.M."/>
            <person name="Shin Y."/>
            <person name="Jung M."/>
            <person name="Lee S.J."/>
            <person name="Yim H.S."/>
            <person name="Lee J.H."/>
            <person name="Bhattacharya D."/>
            <person name="Yoon H.S."/>
        </authorList>
    </citation>
    <scope>NUCLEOTIDE SEQUENCE [LARGE SCALE GENOMIC DNA]</scope>
    <source>
        <strain evidence="1 2">SKKU-2015</strain>
        <tissue evidence="1">Whole body</tissue>
    </source>
</reference>
<gene>
    <name evidence="1" type="ORF">BWQ96_06904</name>
</gene>
<organism evidence="1 2">
    <name type="scientific">Gracilariopsis chorda</name>
    <dbReference type="NCBI Taxonomy" id="448386"/>
    <lineage>
        <taxon>Eukaryota</taxon>
        <taxon>Rhodophyta</taxon>
        <taxon>Florideophyceae</taxon>
        <taxon>Rhodymeniophycidae</taxon>
        <taxon>Gracilariales</taxon>
        <taxon>Gracilariaceae</taxon>
        <taxon>Gracilariopsis</taxon>
    </lineage>
</organism>
<comment type="caution">
    <text evidence="1">The sequence shown here is derived from an EMBL/GenBank/DDBJ whole genome shotgun (WGS) entry which is preliminary data.</text>
</comment>
<evidence type="ECO:0000313" key="1">
    <source>
        <dbReference type="EMBL" id="PXF43341.1"/>
    </source>
</evidence>
<proteinExistence type="predicted"/>
<sequence>MSTKRELCFISPAPLKMSTQSVDKRLQKKPLTARTSIILCQAPGVSRRTAVKLAALSIGLYLMPGGSHAASLAENAVKQNVARIKLALGKAGALITEVKALNENLGEEDYLFVLRYQSVWLEPGRVAMAYIAEQTGVVLADSDAVKRIAAATLGHLLELSMEAKGRNRDRVLRELDEYVESAEEFLALPSIQRFTK</sequence>
<dbReference type="OrthoDB" id="10460000at2759"/>
<evidence type="ECO:0000313" key="2">
    <source>
        <dbReference type="Proteomes" id="UP000247409"/>
    </source>
</evidence>
<dbReference type="AlphaFoldDB" id="A0A2V3IMN3"/>
<protein>
    <submittedName>
        <fullName evidence="1">Uncharacterized protein</fullName>
    </submittedName>
</protein>
<keyword evidence="2" id="KW-1185">Reference proteome</keyword>
<name>A0A2V3IMN3_9FLOR</name>
<accession>A0A2V3IMN3</accession>
<dbReference type="Proteomes" id="UP000247409">
    <property type="component" value="Unassembled WGS sequence"/>
</dbReference>